<evidence type="ECO:0000256" key="5">
    <source>
        <dbReference type="ARBA" id="ARBA00023125"/>
    </source>
</evidence>
<evidence type="ECO:0000256" key="3">
    <source>
        <dbReference type="ARBA" id="ARBA00022833"/>
    </source>
</evidence>
<dbReference type="Proteomes" id="UP000000379">
    <property type="component" value="Chromosome"/>
</dbReference>
<sequence>MRSGAPGALLEVLPRLGPTTAEGVQRALAEDGLPLALSSIYTALGALERRGLVRALRAPGCSTLFVRAEAAGVYLLCRRCGGVVPLTLPTAYVDALRARSAAHGWQLFEPHAVLTGRCGRCRAAASP</sequence>
<reference evidence="8 9" key="2">
    <citation type="journal article" date="2011" name="Stand. Genomic Sci.">
        <title>Complete genome sequence of Truepera radiovictrix type strain (RQ-24).</title>
        <authorList>
            <person name="Ivanova N."/>
            <person name="Rohde C."/>
            <person name="Munk C."/>
            <person name="Nolan M."/>
            <person name="Lucas S."/>
            <person name="Del Rio T.G."/>
            <person name="Tice H."/>
            <person name="Deshpande S."/>
            <person name="Cheng J.F."/>
            <person name="Tapia R."/>
            <person name="Han C."/>
            <person name="Goodwin L."/>
            <person name="Pitluck S."/>
            <person name="Liolios K."/>
            <person name="Mavromatis K."/>
            <person name="Mikhailova N."/>
            <person name="Pati A."/>
            <person name="Chen A."/>
            <person name="Palaniappan K."/>
            <person name="Land M."/>
            <person name="Hauser L."/>
            <person name="Chang Y.J."/>
            <person name="Jeffries C.D."/>
            <person name="Brambilla E."/>
            <person name="Rohde M."/>
            <person name="Goker M."/>
            <person name="Tindall B.J."/>
            <person name="Woyke T."/>
            <person name="Bristow J."/>
            <person name="Eisen J.A."/>
            <person name="Markowitz V."/>
            <person name="Hugenholtz P."/>
            <person name="Kyrpides N.C."/>
            <person name="Klenk H.P."/>
            <person name="Lapidus A."/>
        </authorList>
    </citation>
    <scope>NUCLEOTIDE SEQUENCE [LARGE SCALE GENOMIC DNA]</scope>
    <source>
        <strain evidence="9">DSM 17093 / CIP 108686 / LMG 22925 / RQ-24</strain>
    </source>
</reference>
<feature type="binding site" evidence="7">
    <location>
        <position position="80"/>
    </location>
    <ligand>
        <name>Zn(2+)</name>
        <dbReference type="ChEBI" id="CHEBI:29105"/>
    </ligand>
</feature>
<dbReference type="Gene3D" id="3.30.1490.190">
    <property type="match status" value="1"/>
</dbReference>
<name>D7CRJ6_TRURR</name>
<feature type="binding site" evidence="7">
    <location>
        <position position="118"/>
    </location>
    <ligand>
        <name>Zn(2+)</name>
        <dbReference type="ChEBI" id="CHEBI:29105"/>
    </ligand>
</feature>
<dbReference type="GO" id="GO:0046872">
    <property type="term" value="F:metal ion binding"/>
    <property type="evidence" value="ECO:0007669"/>
    <property type="project" value="UniProtKB-KW"/>
</dbReference>
<evidence type="ECO:0000256" key="6">
    <source>
        <dbReference type="ARBA" id="ARBA00023163"/>
    </source>
</evidence>
<organism evidence="8 9">
    <name type="scientific">Truepera radiovictrix (strain DSM 17093 / CIP 108686 / LMG 22925 / RQ-24)</name>
    <dbReference type="NCBI Taxonomy" id="649638"/>
    <lineage>
        <taxon>Bacteria</taxon>
        <taxon>Thermotogati</taxon>
        <taxon>Deinococcota</taxon>
        <taxon>Deinococci</taxon>
        <taxon>Trueperales</taxon>
        <taxon>Trueperaceae</taxon>
        <taxon>Truepera</taxon>
    </lineage>
</organism>
<reference evidence="9" key="1">
    <citation type="submission" date="2010-05" db="EMBL/GenBank/DDBJ databases">
        <title>The complete genome of Truepera radiovictris DSM 17093.</title>
        <authorList>
            <consortium name="US DOE Joint Genome Institute (JGI-PGF)"/>
            <person name="Lucas S."/>
            <person name="Copeland A."/>
            <person name="Lapidus A."/>
            <person name="Glavina del Rio T."/>
            <person name="Dalin E."/>
            <person name="Tice H."/>
            <person name="Bruce D."/>
            <person name="Goodwin L."/>
            <person name="Pitluck S."/>
            <person name="Kyrpides N."/>
            <person name="Mavromatis K."/>
            <person name="Ovchinnikova G."/>
            <person name="Munk A.C."/>
            <person name="Detter J.C."/>
            <person name="Han C."/>
            <person name="Tapia R."/>
            <person name="Land M."/>
            <person name="Hauser L."/>
            <person name="Markowitz V."/>
            <person name="Cheng J.-F."/>
            <person name="Hugenholtz P."/>
            <person name="Woyke T."/>
            <person name="Wu D."/>
            <person name="Tindall B."/>
            <person name="Pomrenke H.G."/>
            <person name="Brambilla E."/>
            <person name="Klenk H.-P."/>
            <person name="Eisen J.A."/>
        </authorList>
    </citation>
    <scope>NUCLEOTIDE SEQUENCE [LARGE SCALE GENOMIC DNA]</scope>
    <source>
        <strain evidence="9">DSM 17093 / CIP 108686 / LMG 22925 / RQ-24</strain>
    </source>
</reference>
<evidence type="ECO:0000256" key="7">
    <source>
        <dbReference type="PIRSR" id="PIRSR602481-1"/>
    </source>
</evidence>
<dbReference type="KEGG" id="tra:Trad_0347"/>
<dbReference type="HOGENOM" id="CLU_1969570_0_0_0"/>
<dbReference type="Gene3D" id="1.10.10.10">
    <property type="entry name" value="Winged helix-like DNA-binding domain superfamily/Winged helix DNA-binding domain"/>
    <property type="match status" value="1"/>
</dbReference>
<dbReference type="InterPro" id="IPR036388">
    <property type="entry name" value="WH-like_DNA-bd_sf"/>
</dbReference>
<dbReference type="InterPro" id="IPR036390">
    <property type="entry name" value="WH_DNA-bd_sf"/>
</dbReference>
<dbReference type="GO" id="GO:0003700">
    <property type="term" value="F:DNA-binding transcription factor activity"/>
    <property type="evidence" value="ECO:0007669"/>
    <property type="project" value="InterPro"/>
</dbReference>
<keyword evidence="7" id="KW-0479">Metal-binding</keyword>
<evidence type="ECO:0000256" key="1">
    <source>
        <dbReference type="ARBA" id="ARBA00007957"/>
    </source>
</evidence>
<evidence type="ECO:0000256" key="2">
    <source>
        <dbReference type="ARBA" id="ARBA00022491"/>
    </source>
</evidence>
<evidence type="ECO:0000313" key="8">
    <source>
        <dbReference type="EMBL" id="ADI13486.1"/>
    </source>
</evidence>
<feature type="binding site" evidence="7">
    <location>
        <position position="77"/>
    </location>
    <ligand>
        <name>Zn(2+)</name>
        <dbReference type="ChEBI" id="CHEBI:29105"/>
    </ligand>
</feature>
<protein>
    <submittedName>
        <fullName evidence="8">Ferric uptake regulation protein</fullName>
    </submittedName>
</protein>
<gene>
    <name evidence="8" type="ordered locus">Trad_0347</name>
</gene>
<dbReference type="GO" id="GO:0003677">
    <property type="term" value="F:DNA binding"/>
    <property type="evidence" value="ECO:0007669"/>
    <property type="project" value="UniProtKB-KW"/>
</dbReference>
<keyword evidence="6" id="KW-0804">Transcription</keyword>
<comment type="similarity">
    <text evidence="1">Belongs to the Fur family.</text>
</comment>
<dbReference type="EMBL" id="CP002049">
    <property type="protein sequence ID" value="ADI13486.1"/>
    <property type="molecule type" value="Genomic_DNA"/>
</dbReference>
<keyword evidence="2" id="KW-0678">Repressor</keyword>
<keyword evidence="4" id="KW-0805">Transcription regulation</keyword>
<dbReference type="eggNOG" id="COG0735">
    <property type="taxonomic scope" value="Bacteria"/>
</dbReference>
<feature type="binding site" evidence="7">
    <location>
        <position position="121"/>
    </location>
    <ligand>
        <name>Zn(2+)</name>
        <dbReference type="ChEBI" id="CHEBI:29105"/>
    </ligand>
</feature>
<comment type="cofactor">
    <cofactor evidence="7">
        <name>Zn(2+)</name>
        <dbReference type="ChEBI" id="CHEBI:29105"/>
    </cofactor>
    <text evidence="7">Binds 1 zinc ion per subunit.</text>
</comment>
<dbReference type="AlphaFoldDB" id="D7CRJ6"/>
<evidence type="ECO:0000256" key="4">
    <source>
        <dbReference type="ARBA" id="ARBA00023015"/>
    </source>
</evidence>
<dbReference type="SUPFAM" id="SSF46785">
    <property type="entry name" value="Winged helix' DNA-binding domain"/>
    <property type="match status" value="1"/>
</dbReference>
<keyword evidence="3 7" id="KW-0862">Zinc</keyword>
<dbReference type="InterPro" id="IPR043135">
    <property type="entry name" value="Fur_C"/>
</dbReference>
<accession>D7CRJ6</accession>
<proteinExistence type="inferred from homology"/>
<dbReference type="InterPro" id="IPR002481">
    <property type="entry name" value="FUR"/>
</dbReference>
<keyword evidence="5" id="KW-0238">DNA-binding</keyword>
<dbReference type="Pfam" id="PF01475">
    <property type="entry name" value="FUR"/>
    <property type="match status" value="1"/>
</dbReference>
<evidence type="ECO:0000313" key="9">
    <source>
        <dbReference type="Proteomes" id="UP000000379"/>
    </source>
</evidence>
<keyword evidence="9" id="KW-1185">Reference proteome</keyword>
<dbReference type="STRING" id="649638.Trad_0347"/>